<dbReference type="Proteomes" id="UP000613160">
    <property type="component" value="Unassembled WGS sequence"/>
</dbReference>
<sequence length="67" mass="7620">MTEPMMKQWEAEATHMRGRDLTKEEKAAIGEEILKGHLQPTLAKRPRKNAIRRAIDSVRPGPSGRQN</sequence>
<gene>
    <name evidence="2" type="ORF">GCM10011335_06610</name>
</gene>
<evidence type="ECO:0000313" key="2">
    <source>
        <dbReference type="EMBL" id="GGD06356.1"/>
    </source>
</evidence>
<evidence type="ECO:0000313" key="3">
    <source>
        <dbReference type="Proteomes" id="UP000613160"/>
    </source>
</evidence>
<reference evidence="2" key="2">
    <citation type="submission" date="2020-09" db="EMBL/GenBank/DDBJ databases">
        <authorList>
            <person name="Sun Q."/>
            <person name="Zhou Y."/>
        </authorList>
    </citation>
    <scope>NUCLEOTIDE SEQUENCE</scope>
    <source>
        <strain evidence="2">CGMCC 1.15493</strain>
    </source>
</reference>
<accession>A0A917D8A2</accession>
<keyword evidence="3" id="KW-1185">Reference proteome</keyword>
<organism evidence="2 3">
    <name type="scientific">Aureimonas glaciei</name>
    <dbReference type="NCBI Taxonomy" id="1776957"/>
    <lineage>
        <taxon>Bacteria</taxon>
        <taxon>Pseudomonadati</taxon>
        <taxon>Pseudomonadota</taxon>
        <taxon>Alphaproteobacteria</taxon>
        <taxon>Hyphomicrobiales</taxon>
        <taxon>Aurantimonadaceae</taxon>
        <taxon>Aureimonas</taxon>
    </lineage>
</organism>
<feature type="region of interest" description="Disordered" evidence="1">
    <location>
        <begin position="44"/>
        <end position="67"/>
    </location>
</feature>
<comment type="caution">
    <text evidence="2">The sequence shown here is derived from an EMBL/GenBank/DDBJ whole genome shotgun (WGS) entry which is preliminary data.</text>
</comment>
<reference evidence="2" key="1">
    <citation type="journal article" date="2014" name="Int. J. Syst. Evol. Microbiol.">
        <title>Complete genome sequence of Corynebacterium casei LMG S-19264T (=DSM 44701T), isolated from a smear-ripened cheese.</title>
        <authorList>
            <consortium name="US DOE Joint Genome Institute (JGI-PGF)"/>
            <person name="Walter F."/>
            <person name="Albersmeier A."/>
            <person name="Kalinowski J."/>
            <person name="Ruckert C."/>
        </authorList>
    </citation>
    <scope>NUCLEOTIDE SEQUENCE</scope>
    <source>
        <strain evidence="2">CGMCC 1.15493</strain>
    </source>
</reference>
<dbReference type="EMBL" id="BMJJ01000001">
    <property type="protein sequence ID" value="GGD06356.1"/>
    <property type="molecule type" value="Genomic_DNA"/>
</dbReference>
<feature type="compositionally biased region" description="Basic and acidic residues" evidence="1">
    <location>
        <begin position="9"/>
        <end position="21"/>
    </location>
</feature>
<protein>
    <submittedName>
        <fullName evidence="2">Uncharacterized protein</fullName>
    </submittedName>
</protein>
<proteinExistence type="predicted"/>
<dbReference type="RefSeq" id="WP_188849108.1">
    <property type="nucleotide sequence ID" value="NZ_BMJJ01000001.1"/>
</dbReference>
<feature type="region of interest" description="Disordered" evidence="1">
    <location>
        <begin position="1"/>
        <end position="21"/>
    </location>
</feature>
<name>A0A917D8A2_9HYPH</name>
<evidence type="ECO:0000256" key="1">
    <source>
        <dbReference type="SAM" id="MobiDB-lite"/>
    </source>
</evidence>
<dbReference type="AlphaFoldDB" id="A0A917D8A2"/>